<keyword evidence="4 5" id="KW-0949">S-adenosyl-L-methionine</keyword>
<dbReference type="RefSeq" id="WP_245953054.1">
    <property type="nucleotide sequence ID" value="NZ_QUNR01000004.1"/>
</dbReference>
<evidence type="ECO:0000259" key="7">
    <source>
        <dbReference type="PROSITE" id="PS50123"/>
    </source>
</evidence>
<feature type="binding site" evidence="6">
    <location>
        <position position="94"/>
    </location>
    <ligand>
        <name>S-adenosyl-L-methionine</name>
        <dbReference type="ChEBI" id="CHEBI:59789"/>
    </ligand>
</feature>
<dbReference type="InterPro" id="IPR000780">
    <property type="entry name" value="CheR_MeTrfase"/>
</dbReference>
<dbReference type="Pfam" id="PF03705">
    <property type="entry name" value="CheR_N"/>
    <property type="match status" value="1"/>
</dbReference>
<dbReference type="Gene3D" id="3.40.50.150">
    <property type="entry name" value="Vaccinia Virus protein VP39"/>
    <property type="match status" value="1"/>
</dbReference>
<feature type="binding site" evidence="6">
    <location>
        <position position="90"/>
    </location>
    <ligand>
        <name>S-adenosyl-L-methionine</name>
        <dbReference type="ChEBI" id="CHEBI:59789"/>
    </ligand>
</feature>
<dbReference type="InterPro" id="IPR026024">
    <property type="entry name" value="Chemotaxis_MeTrfase_CheR"/>
</dbReference>
<dbReference type="PIRSF" id="PIRSF000410">
    <property type="entry name" value="CheR"/>
    <property type="match status" value="1"/>
</dbReference>
<keyword evidence="9" id="KW-1185">Reference proteome</keyword>
<keyword evidence="2 5" id="KW-0489">Methyltransferase</keyword>
<feature type="binding site" evidence="6">
    <location>
        <position position="88"/>
    </location>
    <ligand>
        <name>S-adenosyl-L-methionine</name>
        <dbReference type="ChEBI" id="CHEBI:59789"/>
    </ligand>
</feature>
<gene>
    <name evidence="8" type="ORF">DFR26_1852</name>
</gene>
<evidence type="ECO:0000256" key="5">
    <source>
        <dbReference type="PIRNR" id="PIRNR000410"/>
    </source>
</evidence>
<dbReference type="InterPro" id="IPR022642">
    <property type="entry name" value="CheR_C"/>
</dbReference>
<name>A0A3E0H1H9_9GAMM</name>
<dbReference type="GO" id="GO:0008983">
    <property type="term" value="F:protein-glutamate O-methyltransferase activity"/>
    <property type="evidence" value="ECO:0007669"/>
    <property type="project" value="UniProtKB-EC"/>
</dbReference>
<feature type="binding site" evidence="6">
    <location>
        <position position="152"/>
    </location>
    <ligand>
        <name>S-adenosyl-L-methionine</name>
        <dbReference type="ChEBI" id="CHEBI:59789"/>
    </ligand>
</feature>
<comment type="function">
    <text evidence="5">Methylation of the membrane-bound methyl-accepting chemotaxis proteins (MCP) to form gamma-glutamyl methyl ester residues in MCP.</text>
</comment>
<dbReference type="SUPFAM" id="SSF47757">
    <property type="entry name" value="Chemotaxis receptor methyltransferase CheR, N-terminal domain"/>
    <property type="match status" value="1"/>
</dbReference>
<proteinExistence type="predicted"/>
<accession>A0A3E0H1H9</accession>
<evidence type="ECO:0000256" key="1">
    <source>
        <dbReference type="ARBA" id="ARBA00001541"/>
    </source>
</evidence>
<evidence type="ECO:0000313" key="8">
    <source>
        <dbReference type="EMBL" id="REH36716.1"/>
    </source>
</evidence>
<dbReference type="Gene3D" id="1.10.155.10">
    <property type="entry name" value="Chemotaxis receptor methyltransferase CheR, N-terminal domain"/>
    <property type="match status" value="1"/>
</dbReference>
<dbReference type="EMBL" id="QUNR01000004">
    <property type="protein sequence ID" value="REH36716.1"/>
    <property type="molecule type" value="Genomic_DNA"/>
</dbReference>
<dbReference type="Pfam" id="PF01739">
    <property type="entry name" value="CheR"/>
    <property type="match status" value="1"/>
</dbReference>
<dbReference type="Proteomes" id="UP000256774">
    <property type="component" value="Unassembled WGS sequence"/>
</dbReference>
<organism evidence="8 9">
    <name type="scientific">Paraperlucidibaca baekdonensis</name>
    <dbReference type="NCBI Taxonomy" id="748120"/>
    <lineage>
        <taxon>Bacteria</taxon>
        <taxon>Pseudomonadati</taxon>
        <taxon>Pseudomonadota</taxon>
        <taxon>Gammaproteobacteria</taxon>
        <taxon>Moraxellales</taxon>
        <taxon>Moraxellaceae</taxon>
        <taxon>Paraperlucidibaca</taxon>
    </lineage>
</organism>
<comment type="caution">
    <text evidence="8">The sequence shown here is derived from an EMBL/GenBank/DDBJ whole genome shotgun (WGS) entry which is preliminary data.</text>
</comment>
<sequence>MKANNERIVTVDGKEAGFSFNQGDFRQVQKLIYDHAGIKLADTKQDMVYSRIIRRLRATGIQTFREYLTLIETSPSEWEAFVNSLTTNLTAFFREEYHFPILDAFMRQRPDCSRPFRIWCSAASTGEEPYSLAMTALQVFGKNPPVEIIATDIDTSVLVKADAGVYRNDRIEKLDPKYLRYFARGKGSNEGLVRVRPEVRELVTFLPLNLLDNQWPINGQFDALFCRNVLIYFDKDTQRRVLEKFIPYMHNQSQLFVGHSESLLHLNDLFRLRGKTVYELQSSLKRAG</sequence>
<dbReference type="AlphaFoldDB" id="A0A3E0H1H9"/>
<reference evidence="8 9" key="1">
    <citation type="submission" date="2018-08" db="EMBL/GenBank/DDBJ databases">
        <title>Genomic Encyclopedia of Type Strains, Phase IV (KMG-IV): sequencing the most valuable type-strain genomes for metagenomic binning, comparative biology and taxonomic classification.</title>
        <authorList>
            <person name="Goeker M."/>
        </authorList>
    </citation>
    <scope>NUCLEOTIDE SEQUENCE [LARGE SCALE GENOMIC DNA]</scope>
    <source>
        <strain evidence="8 9">DSM 26022</strain>
    </source>
</reference>
<feature type="binding site" evidence="6">
    <location>
        <begin position="209"/>
        <end position="210"/>
    </location>
    <ligand>
        <name>S-adenosyl-L-methionine</name>
        <dbReference type="ChEBI" id="CHEBI:59789"/>
    </ligand>
</feature>
<evidence type="ECO:0000256" key="3">
    <source>
        <dbReference type="ARBA" id="ARBA00022679"/>
    </source>
</evidence>
<dbReference type="PRINTS" id="PR00996">
    <property type="entry name" value="CHERMTFRASE"/>
</dbReference>
<dbReference type="PANTHER" id="PTHR24422:SF19">
    <property type="entry name" value="CHEMOTAXIS PROTEIN METHYLTRANSFERASE"/>
    <property type="match status" value="1"/>
</dbReference>
<dbReference type="SMART" id="SM00138">
    <property type="entry name" value="MeTrc"/>
    <property type="match status" value="1"/>
</dbReference>
<dbReference type="InterPro" id="IPR050903">
    <property type="entry name" value="Bact_Chemotaxis_MeTrfase"/>
</dbReference>
<comment type="catalytic activity">
    <reaction evidence="1 5">
        <text>L-glutamyl-[protein] + S-adenosyl-L-methionine = [protein]-L-glutamate 5-O-methyl ester + S-adenosyl-L-homocysteine</text>
        <dbReference type="Rhea" id="RHEA:24452"/>
        <dbReference type="Rhea" id="RHEA-COMP:10208"/>
        <dbReference type="Rhea" id="RHEA-COMP:10311"/>
        <dbReference type="ChEBI" id="CHEBI:29973"/>
        <dbReference type="ChEBI" id="CHEBI:57856"/>
        <dbReference type="ChEBI" id="CHEBI:59789"/>
        <dbReference type="ChEBI" id="CHEBI:82795"/>
        <dbReference type="EC" id="2.1.1.80"/>
    </reaction>
</comment>
<feature type="domain" description="CheR-type methyltransferase" evidence="7">
    <location>
        <begin position="13"/>
        <end position="283"/>
    </location>
</feature>
<dbReference type="InterPro" id="IPR029063">
    <property type="entry name" value="SAM-dependent_MTases_sf"/>
</dbReference>
<dbReference type="GO" id="GO:0032259">
    <property type="term" value="P:methylation"/>
    <property type="evidence" value="ECO:0007669"/>
    <property type="project" value="UniProtKB-KW"/>
</dbReference>
<evidence type="ECO:0000256" key="4">
    <source>
        <dbReference type="ARBA" id="ARBA00022691"/>
    </source>
</evidence>
<evidence type="ECO:0000256" key="2">
    <source>
        <dbReference type="ARBA" id="ARBA00022603"/>
    </source>
</evidence>
<feature type="binding site" evidence="6">
    <location>
        <position position="128"/>
    </location>
    <ligand>
        <name>S-adenosyl-L-methionine</name>
        <dbReference type="ChEBI" id="CHEBI:59789"/>
    </ligand>
</feature>
<evidence type="ECO:0000256" key="6">
    <source>
        <dbReference type="PIRSR" id="PIRSR000410-1"/>
    </source>
</evidence>
<feature type="binding site" evidence="6">
    <location>
        <begin position="227"/>
        <end position="228"/>
    </location>
    <ligand>
        <name>S-adenosyl-L-methionine</name>
        <dbReference type="ChEBI" id="CHEBI:59789"/>
    </ligand>
</feature>
<dbReference type="PROSITE" id="PS50123">
    <property type="entry name" value="CHER"/>
    <property type="match status" value="1"/>
</dbReference>
<protein>
    <recommendedName>
        <fullName evidence="5">Chemotaxis protein methyltransferase</fullName>
        <ecNumber evidence="5">2.1.1.80</ecNumber>
    </recommendedName>
</protein>
<dbReference type="PANTHER" id="PTHR24422">
    <property type="entry name" value="CHEMOTAXIS PROTEIN METHYLTRANSFERASE"/>
    <property type="match status" value="1"/>
</dbReference>
<dbReference type="EC" id="2.1.1.80" evidence="5"/>
<dbReference type="InterPro" id="IPR022641">
    <property type="entry name" value="CheR_N"/>
</dbReference>
<keyword evidence="3 5" id="KW-0808">Transferase</keyword>
<dbReference type="SUPFAM" id="SSF53335">
    <property type="entry name" value="S-adenosyl-L-methionine-dependent methyltransferases"/>
    <property type="match status" value="1"/>
</dbReference>
<evidence type="ECO:0000313" key="9">
    <source>
        <dbReference type="Proteomes" id="UP000256774"/>
    </source>
</evidence>
<dbReference type="InterPro" id="IPR036804">
    <property type="entry name" value="CheR_N_sf"/>
</dbReference>